<name>A0A2Z4MLM5_BREBE</name>
<feature type="chain" id="PRO_5016355523" description="Peptidase M10 metallopeptidase domain-containing protein" evidence="1">
    <location>
        <begin position="26"/>
        <end position="188"/>
    </location>
</feature>
<gene>
    <name evidence="2" type="ORF">AB432_020615</name>
</gene>
<evidence type="ECO:0000313" key="3">
    <source>
        <dbReference type="Proteomes" id="UP000036061"/>
    </source>
</evidence>
<evidence type="ECO:0008006" key="4">
    <source>
        <dbReference type="Google" id="ProtNLM"/>
    </source>
</evidence>
<evidence type="ECO:0000256" key="1">
    <source>
        <dbReference type="SAM" id="SignalP"/>
    </source>
</evidence>
<dbReference type="AlphaFoldDB" id="A0A2Z4MLM5"/>
<dbReference type="EMBL" id="CP030117">
    <property type="protein sequence ID" value="AWX57303.1"/>
    <property type="molecule type" value="Genomic_DNA"/>
</dbReference>
<dbReference type="RefSeq" id="WP_048033877.1">
    <property type="nucleotide sequence ID" value="NZ_CP030117.1"/>
</dbReference>
<sequence length="188" mass="21815">MKKAAKISLMTFLAAISIFSSTGLAASHRLHYDTYFNYDEWPRSNSGTIYIDYYYSKNGFYDYRDEIKDASDSWENIESSPFVISKTSNESKANLIIKSDDYGDTGWVGRAYYNRDPKEIRLNEWYHDNSPVNGHSYRYSCYENTVLHELGHTHGLDHYDCPDEVMHTTHNHVLTPNDGDVQGIHNIY</sequence>
<proteinExistence type="predicted"/>
<organism evidence="2 3">
    <name type="scientific">Brevibacillus brevis</name>
    <name type="common">Bacillus brevis</name>
    <dbReference type="NCBI Taxonomy" id="1393"/>
    <lineage>
        <taxon>Bacteria</taxon>
        <taxon>Bacillati</taxon>
        <taxon>Bacillota</taxon>
        <taxon>Bacilli</taxon>
        <taxon>Bacillales</taxon>
        <taxon>Paenibacillaceae</taxon>
        <taxon>Brevibacillus</taxon>
    </lineage>
</organism>
<dbReference type="SUPFAM" id="SSF55486">
    <property type="entry name" value="Metalloproteases ('zincins'), catalytic domain"/>
    <property type="match status" value="1"/>
</dbReference>
<accession>A0A2Z4MLM5</accession>
<dbReference type="Gene3D" id="3.40.390.10">
    <property type="entry name" value="Collagenase (Catalytic Domain)"/>
    <property type="match status" value="1"/>
</dbReference>
<protein>
    <recommendedName>
        <fullName evidence="4">Peptidase M10 metallopeptidase domain-containing protein</fullName>
    </recommendedName>
</protein>
<evidence type="ECO:0000313" key="2">
    <source>
        <dbReference type="EMBL" id="AWX57303.1"/>
    </source>
</evidence>
<reference evidence="2 3" key="1">
    <citation type="journal article" date="2015" name="Genome Announc.">
        <title>Draft Genome Sequence of Brevibacillus brevis DZQ7, a Plant Growth-Promoting Rhizobacterium with Broad-Spectrum Antimicrobial Activity.</title>
        <authorList>
            <person name="Hou Q."/>
            <person name="Wang C."/>
            <person name="Hou X."/>
            <person name="Xia Z."/>
            <person name="Ye J."/>
            <person name="Liu K."/>
            <person name="Liu H."/>
            <person name="Wang J."/>
            <person name="Guo H."/>
            <person name="Yu X."/>
            <person name="Yang Y."/>
            <person name="Du B."/>
            <person name="Ding Y."/>
        </authorList>
    </citation>
    <scope>NUCLEOTIDE SEQUENCE [LARGE SCALE GENOMIC DNA]</scope>
    <source>
        <strain evidence="2 3">DZQ7</strain>
    </source>
</reference>
<dbReference type="Proteomes" id="UP000036061">
    <property type="component" value="Chromosome"/>
</dbReference>
<dbReference type="InterPro" id="IPR024079">
    <property type="entry name" value="MetalloPept_cat_dom_sf"/>
</dbReference>
<feature type="signal peptide" evidence="1">
    <location>
        <begin position="1"/>
        <end position="25"/>
    </location>
</feature>
<keyword evidence="1" id="KW-0732">Signal</keyword>
<dbReference type="GO" id="GO:0008237">
    <property type="term" value="F:metallopeptidase activity"/>
    <property type="evidence" value="ECO:0007669"/>
    <property type="project" value="InterPro"/>
</dbReference>